<dbReference type="Gene3D" id="1.20.970.50">
    <property type="match status" value="1"/>
</dbReference>
<evidence type="ECO:0000256" key="1">
    <source>
        <dbReference type="ARBA" id="ARBA00022676"/>
    </source>
</evidence>
<dbReference type="EMBL" id="JBHSVR010000001">
    <property type="protein sequence ID" value="MFC6635094.1"/>
    <property type="molecule type" value="Genomic_DNA"/>
</dbReference>
<keyword evidence="2 4" id="KW-0808">Transferase</keyword>
<comment type="catalytic activity">
    <reaction evidence="3 4">
        <text>thymidine + phosphate = 2-deoxy-alpha-D-ribose 1-phosphate + thymine</text>
        <dbReference type="Rhea" id="RHEA:16037"/>
        <dbReference type="ChEBI" id="CHEBI:17748"/>
        <dbReference type="ChEBI" id="CHEBI:17821"/>
        <dbReference type="ChEBI" id="CHEBI:43474"/>
        <dbReference type="ChEBI" id="CHEBI:57259"/>
        <dbReference type="EC" id="2.4.2.4"/>
    </reaction>
</comment>
<keyword evidence="7" id="KW-1185">Reference proteome</keyword>
<dbReference type="InterPro" id="IPR017872">
    <property type="entry name" value="Pyrmidine_PPase_CS"/>
</dbReference>
<evidence type="ECO:0000313" key="6">
    <source>
        <dbReference type="EMBL" id="MFC6635094.1"/>
    </source>
</evidence>
<comment type="similarity">
    <text evidence="4">Belongs to the thymidine/pyrimidine-nucleoside phosphorylase family. Type 2 subfamily.</text>
</comment>
<proteinExistence type="inferred from homology"/>
<organism evidence="6 7">
    <name type="scientific">Microbulbifer taiwanensis</name>
    <dbReference type="NCBI Taxonomy" id="986746"/>
    <lineage>
        <taxon>Bacteria</taxon>
        <taxon>Pseudomonadati</taxon>
        <taxon>Pseudomonadota</taxon>
        <taxon>Gammaproteobacteria</taxon>
        <taxon>Cellvibrionales</taxon>
        <taxon>Microbulbiferaceae</taxon>
        <taxon>Microbulbifer</taxon>
    </lineage>
</organism>
<dbReference type="RefSeq" id="WP_193193260.1">
    <property type="nucleotide sequence ID" value="NZ_JACZFR010000042.1"/>
</dbReference>
<dbReference type="InterPro" id="IPR013466">
    <property type="entry name" value="Thymidine/AMP_Pase"/>
</dbReference>
<dbReference type="Gene3D" id="3.40.1030.10">
    <property type="entry name" value="Nucleoside phosphorylase/phosphoribosyltransferase catalytic domain"/>
    <property type="match status" value="1"/>
</dbReference>
<dbReference type="PROSITE" id="PS00647">
    <property type="entry name" value="THYMID_PHOSPHORYLASE"/>
    <property type="match status" value="1"/>
</dbReference>
<gene>
    <name evidence="6" type="ORF">ACFQBM_17530</name>
</gene>
<dbReference type="InterPro" id="IPR000053">
    <property type="entry name" value="Thymidine/pyrmidine_PPase"/>
</dbReference>
<dbReference type="PANTHER" id="PTHR10515">
    <property type="entry name" value="THYMIDINE PHOSPHORYLASE"/>
    <property type="match status" value="1"/>
</dbReference>
<dbReference type="Pfam" id="PF02885">
    <property type="entry name" value="Glycos_trans_3N"/>
    <property type="match status" value="1"/>
</dbReference>
<dbReference type="InterPro" id="IPR000312">
    <property type="entry name" value="Glycosyl_Trfase_fam3"/>
</dbReference>
<evidence type="ECO:0000313" key="7">
    <source>
        <dbReference type="Proteomes" id="UP001596425"/>
    </source>
</evidence>
<dbReference type="SUPFAM" id="SSF52418">
    <property type="entry name" value="Nucleoside phosphorylase/phosphoribosyltransferase catalytic domain"/>
    <property type="match status" value="1"/>
</dbReference>
<reference evidence="7" key="1">
    <citation type="journal article" date="2019" name="Int. J. Syst. Evol. Microbiol.">
        <title>The Global Catalogue of Microorganisms (GCM) 10K type strain sequencing project: providing services to taxonomists for standard genome sequencing and annotation.</title>
        <authorList>
            <consortium name="The Broad Institute Genomics Platform"/>
            <consortium name="The Broad Institute Genome Sequencing Center for Infectious Disease"/>
            <person name="Wu L."/>
            <person name="Ma J."/>
        </authorList>
    </citation>
    <scope>NUCLEOTIDE SEQUENCE [LARGE SCALE GENOMIC DNA]</scope>
    <source>
        <strain evidence="7">CGMCC 1.13718</strain>
    </source>
</reference>
<evidence type="ECO:0000259" key="5">
    <source>
        <dbReference type="SMART" id="SM00941"/>
    </source>
</evidence>
<dbReference type="InterPro" id="IPR035902">
    <property type="entry name" value="Nuc_phospho_transferase"/>
</dbReference>
<dbReference type="PANTHER" id="PTHR10515:SF0">
    <property type="entry name" value="THYMIDINE PHOSPHORYLASE"/>
    <property type="match status" value="1"/>
</dbReference>
<dbReference type="NCBIfam" id="NF003338">
    <property type="entry name" value="PRK04350.1"/>
    <property type="match status" value="1"/>
</dbReference>
<keyword evidence="1 4" id="KW-0328">Glycosyltransferase</keyword>
<dbReference type="Pfam" id="PF00591">
    <property type="entry name" value="Glycos_transf_3"/>
    <property type="match status" value="1"/>
</dbReference>
<dbReference type="InterPro" id="IPR036320">
    <property type="entry name" value="Glycosyl_Trfase_fam3_N_dom_sf"/>
</dbReference>
<dbReference type="InterPro" id="IPR017459">
    <property type="entry name" value="Glycosyl_Trfase_fam3_N_dom"/>
</dbReference>
<accession>A0ABW1YUI4</accession>
<comment type="caution">
    <text evidence="6">The sequence shown here is derived from an EMBL/GenBank/DDBJ whole genome shotgun (WGS) entry which is preliminary data.</text>
</comment>
<evidence type="ECO:0000256" key="4">
    <source>
        <dbReference type="HAMAP-Rule" id="MF_00703"/>
    </source>
</evidence>
<dbReference type="InterPro" id="IPR036566">
    <property type="entry name" value="PYNP-like_C_sf"/>
</dbReference>
<name>A0ABW1YUI4_9GAMM</name>
<dbReference type="NCBIfam" id="TIGR02645">
    <property type="entry name" value="ARCH_P_rylase"/>
    <property type="match status" value="1"/>
</dbReference>
<dbReference type="Proteomes" id="UP001596425">
    <property type="component" value="Unassembled WGS sequence"/>
</dbReference>
<dbReference type="Gene3D" id="2.40.40.20">
    <property type="match status" value="1"/>
</dbReference>
<dbReference type="SUPFAM" id="SSF54680">
    <property type="entry name" value="Pyrimidine nucleoside phosphorylase C-terminal domain"/>
    <property type="match status" value="1"/>
</dbReference>
<dbReference type="SMART" id="SM00941">
    <property type="entry name" value="PYNP_C"/>
    <property type="match status" value="1"/>
</dbReference>
<dbReference type="InterPro" id="IPR028579">
    <property type="entry name" value="Thym_Pase_Put"/>
</dbReference>
<dbReference type="Gene3D" id="3.90.1170.30">
    <property type="entry name" value="Pyrimidine nucleoside phosphorylase-like, C-terminal domain"/>
    <property type="match status" value="1"/>
</dbReference>
<evidence type="ECO:0000256" key="2">
    <source>
        <dbReference type="ARBA" id="ARBA00022679"/>
    </source>
</evidence>
<feature type="domain" description="Pyrimidine nucleoside phosphorylase C-terminal" evidence="5">
    <location>
        <begin position="430"/>
        <end position="497"/>
    </location>
</feature>
<dbReference type="SUPFAM" id="SSF47648">
    <property type="entry name" value="Nucleoside phosphorylase/phosphoribosyltransferase N-terminal domain"/>
    <property type="match status" value="1"/>
</dbReference>
<dbReference type="EC" id="2.4.2.4" evidence="4"/>
<dbReference type="InterPro" id="IPR013102">
    <property type="entry name" value="PYNP_C"/>
</dbReference>
<evidence type="ECO:0000256" key="3">
    <source>
        <dbReference type="ARBA" id="ARBA00048550"/>
    </source>
</evidence>
<dbReference type="HAMAP" id="MF_00703">
    <property type="entry name" value="Thymid_phosp_2"/>
    <property type="match status" value="1"/>
</dbReference>
<sequence length="503" mass="53962">MGETGQLRAYFMGIDTHEEAVVYMRSDCDICRAEGFTANTRLQIRAGDRTIIATLNIVGQSVLPAGAIGFSDSAWRYLQLRDQQAVRVRHAPLVQSLSALRKKINGAELSPQEITAIIGDIGKRLYSDIEIASFLTACAGGRLNLAEITALTRAMVASGNRLQWPKCGRVFDKHCIGGLPGNRTSPIVIAIASAAGLVIPKTSSRAITSPAGTADTMEVLTQVDLSLEQMRSAVTSTGACLAAGGRVGLSPTDDLLIRIERALELDSEGQLVASVLSKKIAAGSNHVLIDLPVGPSAKLRDRSQAERLSRLFCGVAESLQVEIRCVITDGSQAIGYGIGPQEEARDVLAVLRNCADAPADLAERSLYLAAQLLSMASGEADSHCREQAREILSSGRAWQQFRRICEAQGGLKPLGRAHYQSQLRARRDGRLLSMDNRRLAQLAKLAGAPSSPEAGLRLRIKVGEAVVAGQPLATLLAETPGELAYAEDYYRQNPDLFELGEKP</sequence>
<protein>
    <recommendedName>
        <fullName evidence="4">Putative thymidine phosphorylase</fullName>
        <ecNumber evidence="4">2.4.2.4</ecNumber>
    </recommendedName>
    <alternativeName>
        <fullName evidence="4">TdRPase</fullName>
    </alternativeName>
</protein>